<accession>A0A7X0U9I8</accession>
<feature type="transmembrane region" description="Helical" evidence="1">
    <location>
        <begin position="25"/>
        <end position="51"/>
    </location>
</feature>
<feature type="transmembrane region" description="Helical" evidence="1">
    <location>
        <begin position="237"/>
        <end position="256"/>
    </location>
</feature>
<name>A0A7X0U9I8_9BURK</name>
<dbReference type="Pfam" id="PF03594">
    <property type="entry name" value="BenE"/>
    <property type="match status" value="1"/>
</dbReference>
<gene>
    <name evidence="2" type="ORF">HNP48_002740</name>
</gene>
<feature type="transmembrane region" description="Helical" evidence="1">
    <location>
        <begin position="143"/>
        <end position="162"/>
    </location>
</feature>
<keyword evidence="1" id="KW-0472">Membrane</keyword>
<sequence length="417" mass="42758">MTTPHSSFAPTLPASASLLATARDLFPAVLAGLVAVLISYAGPLLLVLQAAQAGHMPAAQLTSWVWAISIGAGVCGVWMSWRQRVPVICAWNTPGAALLASTLVALPYSQVIGAYLLAAAALLLIGTTGVFDRLMARIPRSLCAAMLAGILLRFGMDAFGAARSTVPGAPWLVGAMFAGYLLFKQRSARYAIALTLLLGVALWQGLGWGQAATPAAATAAGLAGWGFAWPVWTTPEFSWNAALGTALPLALLCLTGQQVPGVAVLRASGYTRHNNNALIAGTGLASLLLAPFGAHGTNLAAITAAICTGEEAHPLPERRWVAGVACGVFYLLLGSFAGAITFAFAQLPAALVSTVAGLALLGAIQNGLAGALAEPSEREAALVTFVVTASNASLLGLGSACWGLALGLLTWWALRQR</sequence>
<dbReference type="PANTHER" id="PTHR30199">
    <property type="entry name" value="MFS FAMILY TRANSPORTER, PREDICTED SUBSTRATE BENZOATE"/>
    <property type="match status" value="1"/>
</dbReference>
<dbReference type="Proteomes" id="UP000575083">
    <property type="component" value="Unassembled WGS sequence"/>
</dbReference>
<keyword evidence="3" id="KW-1185">Reference proteome</keyword>
<dbReference type="InterPro" id="IPR004711">
    <property type="entry name" value="Benzoate_Transporter"/>
</dbReference>
<organism evidence="2 3">
    <name type="scientific">Acidovorax soli</name>
    <dbReference type="NCBI Taxonomy" id="592050"/>
    <lineage>
        <taxon>Bacteria</taxon>
        <taxon>Pseudomonadati</taxon>
        <taxon>Pseudomonadota</taxon>
        <taxon>Betaproteobacteria</taxon>
        <taxon>Burkholderiales</taxon>
        <taxon>Comamonadaceae</taxon>
        <taxon>Acidovorax</taxon>
    </lineage>
</organism>
<dbReference type="PANTHER" id="PTHR30199:SF0">
    <property type="entry name" value="INNER MEMBRANE PROTEIN YDCO"/>
    <property type="match status" value="1"/>
</dbReference>
<feature type="transmembrane region" description="Helical" evidence="1">
    <location>
        <begin position="63"/>
        <end position="81"/>
    </location>
</feature>
<comment type="caution">
    <text evidence="2">The sequence shown here is derived from an EMBL/GenBank/DDBJ whole genome shotgun (WGS) entry which is preliminary data.</text>
</comment>
<evidence type="ECO:0000313" key="2">
    <source>
        <dbReference type="EMBL" id="MBB6560068.1"/>
    </source>
</evidence>
<proteinExistence type="predicted"/>
<keyword evidence="1" id="KW-1133">Transmembrane helix</keyword>
<dbReference type="GO" id="GO:0005886">
    <property type="term" value="C:plasma membrane"/>
    <property type="evidence" value="ECO:0007669"/>
    <property type="project" value="TreeGrafter"/>
</dbReference>
<dbReference type="RefSeq" id="WP_260420220.1">
    <property type="nucleotide sequence ID" value="NZ_JACHLK010000004.1"/>
</dbReference>
<evidence type="ECO:0000313" key="3">
    <source>
        <dbReference type="Proteomes" id="UP000575083"/>
    </source>
</evidence>
<evidence type="ECO:0000256" key="1">
    <source>
        <dbReference type="SAM" id="Phobius"/>
    </source>
</evidence>
<feature type="transmembrane region" description="Helical" evidence="1">
    <location>
        <begin position="112"/>
        <end position="131"/>
    </location>
</feature>
<feature type="transmembrane region" description="Helical" evidence="1">
    <location>
        <begin position="168"/>
        <end position="183"/>
    </location>
</feature>
<keyword evidence="1" id="KW-0812">Transmembrane</keyword>
<protein>
    <submittedName>
        <fullName evidence="2">Benzoate membrane transport protein</fullName>
    </submittedName>
</protein>
<dbReference type="NCBIfam" id="TIGR00843">
    <property type="entry name" value="benE"/>
    <property type="match status" value="1"/>
</dbReference>
<feature type="transmembrane region" description="Helical" evidence="1">
    <location>
        <begin position="351"/>
        <end position="373"/>
    </location>
</feature>
<dbReference type="AlphaFoldDB" id="A0A7X0U9I8"/>
<feature type="transmembrane region" description="Helical" evidence="1">
    <location>
        <begin position="393"/>
        <end position="414"/>
    </location>
</feature>
<feature type="transmembrane region" description="Helical" evidence="1">
    <location>
        <begin position="320"/>
        <end position="344"/>
    </location>
</feature>
<feature type="transmembrane region" description="Helical" evidence="1">
    <location>
        <begin position="190"/>
        <end position="206"/>
    </location>
</feature>
<dbReference type="GO" id="GO:0042925">
    <property type="term" value="F:benzoate transmembrane transporter activity"/>
    <property type="evidence" value="ECO:0007669"/>
    <property type="project" value="InterPro"/>
</dbReference>
<reference evidence="2 3" key="1">
    <citation type="submission" date="2020-08" db="EMBL/GenBank/DDBJ databases">
        <title>Functional genomics of gut bacteria from endangered species of beetles.</title>
        <authorList>
            <person name="Carlos-Shanley C."/>
        </authorList>
    </citation>
    <scope>NUCLEOTIDE SEQUENCE [LARGE SCALE GENOMIC DNA]</scope>
    <source>
        <strain evidence="2 3">S00198</strain>
    </source>
</reference>
<dbReference type="EMBL" id="JACHLK010000004">
    <property type="protein sequence ID" value="MBB6560068.1"/>
    <property type="molecule type" value="Genomic_DNA"/>
</dbReference>